<protein>
    <submittedName>
        <fullName evidence="1">DNA polymerase III subunit chi</fullName>
    </submittedName>
</protein>
<dbReference type="GO" id="GO:0003677">
    <property type="term" value="F:DNA binding"/>
    <property type="evidence" value="ECO:0007669"/>
    <property type="project" value="InterPro"/>
</dbReference>
<dbReference type="OrthoDB" id="5297568at2"/>
<reference evidence="1 2" key="1">
    <citation type="submission" date="2019-07" db="EMBL/GenBank/DDBJ databases">
        <title>The pathways for chlorine oxyanion respiration interact through the shared metabolite chlorate.</title>
        <authorList>
            <person name="Barnum T.P."/>
            <person name="Cheng Y."/>
            <person name="Hill K.A."/>
            <person name="Lucas L.N."/>
            <person name="Carlson H.K."/>
            <person name="Coates J.D."/>
        </authorList>
    </citation>
    <scope>NUCLEOTIDE SEQUENCE [LARGE SCALE GENOMIC DNA]</scope>
    <source>
        <strain evidence="1 2">BK-1</strain>
    </source>
</reference>
<sequence length="143" mass="16611">MTQVDFYILGDAAPGDRFQLACRIVDKAWQQGHRIYLHTNSESESRHIEKLLWTHREESFIPHGLLNESDSKLTPVLIGNDAQAGEEHDVLINLATDVPTFFSRFSRVAELIDKDPVIRTRGRERYKTYRDRGYTLNTHTIDR</sequence>
<proteinExistence type="predicted"/>
<gene>
    <name evidence="1" type="ORF">FHP88_08670</name>
</gene>
<evidence type="ECO:0000313" key="2">
    <source>
        <dbReference type="Proteomes" id="UP000316649"/>
    </source>
</evidence>
<dbReference type="RefSeq" id="WP_144358646.1">
    <property type="nucleotide sequence ID" value="NZ_VMNH01000008.1"/>
</dbReference>
<dbReference type="GO" id="GO:0003887">
    <property type="term" value="F:DNA-directed DNA polymerase activity"/>
    <property type="evidence" value="ECO:0007669"/>
    <property type="project" value="InterPro"/>
</dbReference>
<dbReference type="GO" id="GO:0006260">
    <property type="term" value="P:DNA replication"/>
    <property type="evidence" value="ECO:0007669"/>
    <property type="project" value="InterPro"/>
</dbReference>
<dbReference type="AlphaFoldDB" id="A0A558DWN4"/>
<dbReference type="Pfam" id="PF04364">
    <property type="entry name" value="DNA_pol3_chi"/>
    <property type="match status" value="1"/>
</dbReference>
<dbReference type="PANTHER" id="PTHR38767">
    <property type="entry name" value="DNA POLYMERASE III SUBUNIT CHI"/>
    <property type="match status" value="1"/>
</dbReference>
<accession>A0A558DWN4</accession>
<dbReference type="GO" id="GO:0032298">
    <property type="term" value="P:positive regulation of DNA-templated DNA replication initiation"/>
    <property type="evidence" value="ECO:0007669"/>
    <property type="project" value="TreeGrafter"/>
</dbReference>
<evidence type="ECO:0000313" key="1">
    <source>
        <dbReference type="EMBL" id="TVO75556.1"/>
    </source>
</evidence>
<dbReference type="SUPFAM" id="SSF102400">
    <property type="entry name" value="DNA polymerase III chi subunit"/>
    <property type="match status" value="1"/>
</dbReference>
<dbReference type="Gene3D" id="3.40.50.10110">
    <property type="entry name" value="DNA polymerase III subunit chi"/>
    <property type="match status" value="1"/>
</dbReference>
<dbReference type="PANTHER" id="PTHR38767:SF1">
    <property type="entry name" value="DNA POLYMERASE III SUBUNIT CHI"/>
    <property type="match status" value="1"/>
</dbReference>
<dbReference type="EMBL" id="VMNH01000008">
    <property type="protein sequence ID" value="TVO75556.1"/>
    <property type="molecule type" value="Genomic_DNA"/>
</dbReference>
<comment type="caution">
    <text evidence="1">The sequence shown here is derived from an EMBL/GenBank/DDBJ whole genome shotgun (WGS) entry which is preliminary data.</text>
</comment>
<organism evidence="1 2">
    <name type="scientific">Sedimenticola selenatireducens</name>
    <dbReference type="NCBI Taxonomy" id="191960"/>
    <lineage>
        <taxon>Bacteria</taxon>
        <taxon>Pseudomonadati</taxon>
        <taxon>Pseudomonadota</taxon>
        <taxon>Gammaproteobacteria</taxon>
        <taxon>Chromatiales</taxon>
        <taxon>Sedimenticolaceae</taxon>
        <taxon>Sedimenticola</taxon>
    </lineage>
</organism>
<dbReference type="InterPro" id="IPR007459">
    <property type="entry name" value="DNA_pol3_chi"/>
</dbReference>
<name>A0A558DWN4_9GAMM</name>
<dbReference type="InterPro" id="IPR036768">
    <property type="entry name" value="PolIII_chi_sf"/>
</dbReference>
<dbReference type="Proteomes" id="UP000316649">
    <property type="component" value="Unassembled WGS sequence"/>
</dbReference>
<keyword evidence="2" id="KW-1185">Reference proteome</keyword>